<accession>A0ABS3T5Q4</accession>
<dbReference type="RefSeq" id="WP_208155443.1">
    <property type="nucleotide sequence ID" value="NZ_JAGEVF010000028.1"/>
</dbReference>
<reference evidence="1 2" key="1">
    <citation type="submission" date="2021-03" db="EMBL/GenBank/DDBJ databases">
        <title>Winogradskyella sp. nov., isolated from costal sediment.</title>
        <authorList>
            <person name="Gao C."/>
        </authorList>
    </citation>
    <scope>NUCLEOTIDE SEQUENCE [LARGE SCALE GENOMIC DNA]</scope>
    <source>
        <strain evidence="1 2">DF17</strain>
    </source>
</reference>
<organism evidence="1 2">
    <name type="scientific">Winogradskyella pelagia</name>
    <dbReference type="NCBI Taxonomy" id="2819984"/>
    <lineage>
        <taxon>Bacteria</taxon>
        <taxon>Pseudomonadati</taxon>
        <taxon>Bacteroidota</taxon>
        <taxon>Flavobacteriia</taxon>
        <taxon>Flavobacteriales</taxon>
        <taxon>Flavobacteriaceae</taxon>
        <taxon>Winogradskyella</taxon>
    </lineage>
</organism>
<feature type="non-terminal residue" evidence="1">
    <location>
        <position position="1"/>
    </location>
</feature>
<comment type="caution">
    <text evidence="1">The sequence shown here is derived from an EMBL/GenBank/DDBJ whole genome shotgun (WGS) entry which is preliminary data.</text>
</comment>
<protein>
    <submittedName>
        <fullName evidence="1">Uncharacterized protein</fullName>
    </submittedName>
</protein>
<gene>
    <name evidence="1" type="ORF">J4050_15060</name>
</gene>
<proteinExistence type="predicted"/>
<sequence>DVNSGDTFDPNLVYALNRVESEIIANYLNDNQCSQQAQAFTIEALISQGEVDFELEIIIEITETLEFQNQTCLKEIKDDVVSTNQMSKIIKKFEPTYPVLHLEWGIFSNPQWGNTGQTSLNEPEQDTAFINLNNQSLAHVNNIIMVKTIAHELIHAELLRKLKELVDDYNVISLSEYNDLLYNYQGIAHYTLAYGNLEYSQDLAGNIIEWGIFPDYSLAHHNQMASFYRQTLIDVMKAYDISKGITRPNAEEFYEALSWSGLRQTSDENGENSQYTDAWQNFKNQIDTIEANIPESERTYNRYLDIINQEYNASGINCE</sequence>
<keyword evidence="2" id="KW-1185">Reference proteome</keyword>
<evidence type="ECO:0000313" key="2">
    <source>
        <dbReference type="Proteomes" id="UP000676776"/>
    </source>
</evidence>
<dbReference type="EMBL" id="JAGEVF010000028">
    <property type="protein sequence ID" value="MBO3118070.1"/>
    <property type="molecule type" value="Genomic_DNA"/>
</dbReference>
<dbReference type="Proteomes" id="UP000676776">
    <property type="component" value="Unassembled WGS sequence"/>
</dbReference>
<evidence type="ECO:0000313" key="1">
    <source>
        <dbReference type="EMBL" id="MBO3118070.1"/>
    </source>
</evidence>
<name>A0ABS3T5Q4_9FLAO</name>